<comment type="similarity">
    <text evidence="2">Belongs to the beta-catenin family.</text>
</comment>
<comment type="subcellular location">
    <subcellularLocation>
        <location evidence="1">Vacuole membrane</location>
        <topology evidence="1">Lipid-anchor</topology>
    </subcellularLocation>
</comment>
<feature type="compositionally biased region" description="Basic and acidic residues" evidence="8">
    <location>
        <begin position="1000"/>
        <end position="1011"/>
    </location>
</feature>
<feature type="region of interest" description="Disordered" evidence="8">
    <location>
        <begin position="754"/>
        <end position="790"/>
    </location>
</feature>
<reference evidence="9 10" key="1">
    <citation type="submission" date="2024-10" db="EMBL/GenBank/DDBJ databases">
        <title>Updated reference genomes for cyclostephanoid diatoms.</title>
        <authorList>
            <person name="Roberts W.R."/>
            <person name="Alverson A.J."/>
        </authorList>
    </citation>
    <scope>NUCLEOTIDE SEQUENCE [LARGE SCALE GENOMIC DNA]</scope>
    <source>
        <strain evidence="9 10">AJA010-31</strain>
    </source>
</reference>
<dbReference type="PANTHER" id="PTHR47249:SF1">
    <property type="entry name" value="VACUOLAR PROTEIN 8"/>
    <property type="match status" value="1"/>
</dbReference>
<keyword evidence="4" id="KW-0677">Repeat</keyword>
<keyword evidence="5" id="KW-0472">Membrane</keyword>
<feature type="compositionally biased region" description="Low complexity" evidence="8">
    <location>
        <begin position="365"/>
        <end position="376"/>
    </location>
</feature>
<keyword evidence="3" id="KW-0926">Vacuole</keyword>
<dbReference type="SUPFAM" id="SSF48371">
    <property type="entry name" value="ARM repeat"/>
    <property type="match status" value="1"/>
</dbReference>
<comment type="caution">
    <text evidence="9">The sequence shown here is derived from an EMBL/GenBank/DDBJ whole genome shotgun (WGS) entry which is preliminary data.</text>
</comment>
<evidence type="ECO:0000256" key="3">
    <source>
        <dbReference type="ARBA" id="ARBA00022554"/>
    </source>
</evidence>
<feature type="compositionally biased region" description="Polar residues" evidence="8">
    <location>
        <begin position="983"/>
        <end position="992"/>
    </location>
</feature>
<accession>A0ABD3NGJ4</accession>
<dbReference type="InterPro" id="IPR000225">
    <property type="entry name" value="Armadillo"/>
</dbReference>
<evidence type="ECO:0000256" key="2">
    <source>
        <dbReference type="ARBA" id="ARBA00005462"/>
    </source>
</evidence>
<evidence type="ECO:0000256" key="1">
    <source>
        <dbReference type="ARBA" id="ARBA00004592"/>
    </source>
</evidence>
<dbReference type="InterPro" id="IPR016024">
    <property type="entry name" value="ARM-type_fold"/>
</dbReference>
<feature type="compositionally biased region" description="Low complexity" evidence="8">
    <location>
        <begin position="665"/>
        <end position="674"/>
    </location>
</feature>
<feature type="region of interest" description="Disordered" evidence="8">
    <location>
        <begin position="874"/>
        <end position="914"/>
    </location>
</feature>
<dbReference type="GO" id="GO:0005774">
    <property type="term" value="C:vacuolar membrane"/>
    <property type="evidence" value="ECO:0007669"/>
    <property type="project" value="UniProtKB-SubCell"/>
</dbReference>
<dbReference type="Proteomes" id="UP001530400">
    <property type="component" value="Unassembled WGS sequence"/>
</dbReference>
<organism evidence="9 10">
    <name type="scientific">Cyclotella atomus</name>
    <dbReference type="NCBI Taxonomy" id="382360"/>
    <lineage>
        <taxon>Eukaryota</taxon>
        <taxon>Sar</taxon>
        <taxon>Stramenopiles</taxon>
        <taxon>Ochrophyta</taxon>
        <taxon>Bacillariophyta</taxon>
        <taxon>Coscinodiscophyceae</taxon>
        <taxon>Thalassiosirophycidae</taxon>
        <taxon>Stephanodiscales</taxon>
        <taxon>Stephanodiscaceae</taxon>
        <taxon>Cyclotella</taxon>
    </lineage>
</organism>
<keyword evidence="6" id="KW-0449">Lipoprotein</keyword>
<feature type="compositionally biased region" description="Basic and acidic residues" evidence="8">
    <location>
        <begin position="954"/>
        <end position="968"/>
    </location>
</feature>
<dbReference type="Gene3D" id="1.25.10.10">
    <property type="entry name" value="Leucine-rich Repeat Variant"/>
    <property type="match status" value="2"/>
</dbReference>
<evidence type="ECO:0000256" key="4">
    <source>
        <dbReference type="ARBA" id="ARBA00022737"/>
    </source>
</evidence>
<feature type="region of interest" description="Disordered" evidence="8">
    <location>
        <begin position="981"/>
        <end position="1031"/>
    </location>
</feature>
<dbReference type="EMBL" id="JALLPJ020001211">
    <property type="protein sequence ID" value="KAL3774052.1"/>
    <property type="molecule type" value="Genomic_DNA"/>
</dbReference>
<evidence type="ECO:0000313" key="9">
    <source>
        <dbReference type="EMBL" id="KAL3774052.1"/>
    </source>
</evidence>
<feature type="compositionally biased region" description="Low complexity" evidence="8">
    <location>
        <begin position="23"/>
        <end position="35"/>
    </location>
</feature>
<feature type="region of interest" description="Disordered" evidence="8">
    <location>
        <begin position="359"/>
        <end position="378"/>
    </location>
</feature>
<feature type="region of interest" description="Disordered" evidence="8">
    <location>
        <begin position="276"/>
        <end position="320"/>
    </location>
</feature>
<sequence>MGDDRRAVLRKMQQQRKDSLSVTTTTEEYEQQQQQAGFDAKASLVSLRQFNASDFEEEEGYNDDPRYQDDRNRTDTLKLVLYDLNSAIAPREIRLLAIRSAMDEFDHDEELLHDEELDLRADHILLQKLCYAMSIDPRDDEVGYICAALEMVYRAGKKRLAKSFHEICDAILPMFVEMIRRPPCVERIEEAVEEEKEEILVSEVEEFEEEVYGIEPNDQYDPYAPTVHIGDDDDESAESVSIPAGTGEYFDHMQMMTSMGVTRDVVDPEASIQIVPQPVNLGNGGELEPYDPANVPQPHQYLPASTTQPQQQTQQQQGQQYTPEQLYVLAEQISKMQAQQASQQQMVQGQAQGIIPQTHPYHHTPNNNAPPAADAASGQLVPAQPNREASQYAIQLNQYPTNQVPYAEQQMTPMHQGQAMGSQPINNNMAYATQPYSTGTRMSQAPPPTQNSMAHYQPMPQATHSFPGTMTSMQPGQGMPNQPYSVGQAMPPGPVYHPTQLPPSQVDSTAMVPNLSSQEVVAAANQLTNLSVGDATLTDDEALRLRGGGDGDSQDEYSIQDVTGHFDQLYEGANRNFPSAASYNEYVMETEEISLDASGVNHSVNIDPLLDSSEITSDSEQMRNLEARLRASSKSGISNPIFEEFEDGQQGCDGYNHAQGGQQGYEGDQQQHAQPLYDEDGNFADNYSAYLNAQSNDEVHEQSAYDQDQTNFNYDYSEYLNNEAGDFEHPLAENEYGGNGNMDDGSNPFASQNQFGADDESNPFVYTSGRAGELRSEGSKPYPTETFVDSRIPTHVEDTDIPSHIGDDQGSLSASLRSGLTNDFTYDAGSRKIDKKLGTQDYSGTDSNPFEQGDIPYQVDNLNAVEEHPHEDHDFVEGMHGQSPYDGDYESNQYANGGQSQPGQPHYDEGYGYNDINGGQPQYDEGYENDDMNGGEPHYDNRYGIFDEDGGQQHYDEGHVSDDKNGAPAHYDEVYGNDDMAETSESSQSNGVYTVPTFNPEDRMYPRRDSELTSDSQFDESRFDESRTGPTLHVVEEENDEQHDEMEHDDQQHNEYDDDIFQFQEPGARPMPSKSYTTRYIEKEIFCPLAVRKVLKILRYFSRVLSAMEHLAQQPGLVDALLYQMTRNPYTSDDEDEIAARVDAIACVVNLACAEENKIMLVYHPGLLDAVVNIANHDPIEEAREHAAIVMMNLAYAEENKVHMVNQDNLLDTLVYLLSDESPFTRRYASAALFTLACTYANTAVMARHCDGGILEALRKVLLNDPVDEARINAAEALFNMARNNSDETVESMGNHPKLLASLAHSVLTDYSADVRAYAARALEWLSADIHFPMPCHPRLLQALTTASQWTKTTCIAEALKMQASLVENRRSMVEHPGLLDALAQMSLLDGINDDEVKTCAISALERLSKEPSTRHLMAGNEGVMTALTRATFEDDAYNDEEDVQNSTLMKTALKNLAGHL</sequence>
<feature type="region of interest" description="Disordered" evidence="8">
    <location>
        <begin position="647"/>
        <end position="683"/>
    </location>
</feature>
<keyword evidence="10" id="KW-1185">Reference proteome</keyword>
<dbReference type="InterPro" id="IPR011989">
    <property type="entry name" value="ARM-like"/>
</dbReference>
<feature type="region of interest" description="Disordered" evidence="8">
    <location>
        <begin position="948"/>
        <end position="968"/>
    </location>
</feature>
<evidence type="ECO:0000256" key="6">
    <source>
        <dbReference type="ARBA" id="ARBA00023288"/>
    </source>
</evidence>
<dbReference type="SMART" id="SM00185">
    <property type="entry name" value="ARM"/>
    <property type="match status" value="4"/>
</dbReference>
<feature type="region of interest" description="Disordered" evidence="8">
    <location>
        <begin position="1"/>
        <end position="35"/>
    </location>
</feature>
<dbReference type="InterPro" id="IPR045156">
    <property type="entry name" value="Vac8"/>
</dbReference>
<evidence type="ECO:0000313" key="10">
    <source>
        <dbReference type="Proteomes" id="UP001530400"/>
    </source>
</evidence>
<feature type="compositionally biased region" description="Low complexity" evidence="8">
    <location>
        <begin position="306"/>
        <end position="320"/>
    </location>
</feature>
<proteinExistence type="inferred from homology"/>
<evidence type="ECO:0000256" key="7">
    <source>
        <dbReference type="ARBA" id="ARBA00026209"/>
    </source>
</evidence>
<evidence type="ECO:0000256" key="8">
    <source>
        <dbReference type="SAM" id="MobiDB-lite"/>
    </source>
</evidence>
<gene>
    <name evidence="9" type="ORF">ACHAWO_005259</name>
</gene>
<protein>
    <recommendedName>
        <fullName evidence="7">Vacuolar protein 8</fullName>
    </recommendedName>
</protein>
<dbReference type="PANTHER" id="PTHR47249">
    <property type="entry name" value="VACUOLAR PROTEIN 8"/>
    <property type="match status" value="1"/>
</dbReference>
<feature type="compositionally biased region" description="Polar residues" evidence="8">
    <location>
        <begin position="890"/>
        <end position="903"/>
    </location>
</feature>
<evidence type="ECO:0000256" key="5">
    <source>
        <dbReference type="ARBA" id="ARBA00023136"/>
    </source>
</evidence>
<name>A0ABD3NGJ4_9STRA</name>